<dbReference type="PROSITE" id="PS50145">
    <property type="entry name" value="ZF_TRAF"/>
    <property type="match status" value="1"/>
</dbReference>
<organism evidence="6 7">
    <name type="scientific">Triplophysa rosa</name>
    <name type="common">Cave loach</name>
    <dbReference type="NCBI Taxonomy" id="992332"/>
    <lineage>
        <taxon>Eukaryota</taxon>
        <taxon>Metazoa</taxon>
        <taxon>Chordata</taxon>
        <taxon>Craniata</taxon>
        <taxon>Vertebrata</taxon>
        <taxon>Euteleostomi</taxon>
        <taxon>Actinopterygii</taxon>
        <taxon>Neopterygii</taxon>
        <taxon>Teleostei</taxon>
        <taxon>Ostariophysi</taxon>
        <taxon>Cypriniformes</taxon>
        <taxon>Nemacheilidae</taxon>
        <taxon>Triplophysa</taxon>
    </lineage>
</organism>
<feature type="zinc finger region" description="TRAF-type" evidence="4">
    <location>
        <begin position="23"/>
        <end position="99"/>
    </location>
</feature>
<accession>A0A9W7WG89</accession>
<comment type="caution">
    <text evidence="6">The sequence shown here is derived from an EMBL/GenBank/DDBJ whole genome shotgun (WGS) entry which is preliminary data.</text>
</comment>
<gene>
    <name evidence="6" type="ORF">IRJ41_003074</name>
</gene>
<keyword evidence="7" id="KW-1185">Reference proteome</keyword>
<name>A0A9W7WG89_TRIRA</name>
<evidence type="ECO:0000256" key="2">
    <source>
        <dbReference type="ARBA" id="ARBA00022771"/>
    </source>
</evidence>
<evidence type="ECO:0000256" key="4">
    <source>
        <dbReference type="PROSITE-ProRule" id="PRU00207"/>
    </source>
</evidence>
<feature type="domain" description="TRAF-type" evidence="5">
    <location>
        <begin position="23"/>
        <end position="99"/>
    </location>
</feature>
<dbReference type="AlphaFoldDB" id="A0A9W7WG89"/>
<evidence type="ECO:0000256" key="1">
    <source>
        <dbReference type="ARBA" id="ARBA00022723"/>
    </source>
</evidence>
<evidence type="ECO:0000259" key="5">
    <source>
        <dbReference type="PROSITE" id="PS50145"/>
    </source>
</evidence>
<keyword evidence="1 4" id="KW-0479">Metal-binding</keyword>
<dbReference type="EMBL" id="JAFHDT010000014">
    <property type="protein sequence ID" value="KAI7800432.1"/>
    <property type="molecule type" value="Genomic_DNA"/>
</dbReference>
<dbReference type="InterPro" id="IPR051986">
    <property type="entry name" value="Innate_Immune_Apopt_Reg"/>
</dbReference>
<keyword evidence="2 4" id="KW-0863">Zinc-finger</keyword>
<reference evidence="6" key="1">
    <citation type="submission" date="2021-02" db="EMBL/GenBank/DDBJ databases">
        <title>Comparative genomics reveals that relaxation of natural selection precedes convergent phenotypic evolution of cavefish.</title>
        <authorList>
            <person name="Peng Z."/>
        </authorList>
    </citation>
    <scope>NUCLEOTIDE SEQUENCE</scope>
    <source>
        <tissue evidence="6">Muscle</tissue>
    </source>
</reference>
<dbReference type="Gene3D" id="3.30.40.10">
    <property type="entry name" value="Zinc/RING finger domain, C3HC4 (zinc finger)"/>
    <property type="match status" value="2"/>
</dbReference>
<evidence type="ECO:0000313" key="6">
    <source>
        <dbReference type="EMBL" id="KAI7800432.1"/>
    </source>
</evidence>
<evidence type="ECO:0000256" key="3">
    <source>
        <dbReference type="ARBA" id="ARBA00022833"/>
    </source>
</evidence>
<evidence type="ECO:0000313" key="7">
    <source>
        <dbReference type="Proteomes" id="UP001059041"/>
    </source>
</evidence>
<protein>
    <submittedName>
        <fullName evidence="6">XIAP-associated factor 1</fullName>
    </submittedName>
</protein>
<dbReference type="GO" id="GO:0008270">
    <property type="term" value="F:zinc ion binding"/>
    <property type="evidence" value="ECO:0007669"/>
    <property type="project" value="UniProtKB-KW"/>
</dbReference>
<dbReference type="GO" id="GO:0005739">
    <property type="term" value="C:mitochondrion"/>
    <property type="evidence" value="ECO:0007669"/>
    <property type="project" value="TreeGrafter"/>
</dbReference>
<dbReference type="Proteomes" id="UP001059041">
    <property type="component" value="Linkage Group LG14"/>
</dbReference>
<keyword evidence="3 4" id="KW-0862">Zinc</keyword>
<sequence>MDTEEMVLCTHCNKEVAKANFDVHEPHCQRFLCLCPDCDETIPRDQLEDHKAEQHAEVKCQKCNKKTERRHLLDHKTDECPERLQSCEYCELELPLSALLKHSLSCGSRTTPCSDCGRYVQFQHQRLHALECSNGPLTVKNPRPEDDETVEQLISTCWSCLKSIPSKNLEQHKMYCKPFVRNTDADLYEDLEPRNMSSPDTPDVSFKFQEAKRFSNMERDLDEISTCNFCHLALPVKTLEWHEKKCELHKHLSLSQ</sequence>
<dbReference type="PANTHER" id="PTHR16295:SF17">
    <property type="entry name" value="XIAP-ASSOCIATED FACTOR 1"/>
    <property type="match status" value="1"/>
</dbReference>
<dbReference type="PANTHER" id="PTHR16295">
    <property type="entry name" value="TRAF-TYPE ZINC FINGER PROTEIN-RELATED"/>
    <property type="match status" value="1"/>
</dbReference>
<dbReference type="InterPro" id="IPR013083">
    <property type="entry name" value="Znf_RING/FYVE/PHD"/>
</dbReference>
<proteinExistence type="predicted"/>
<dbReference type="InterPro" id="IPR001293">
    <property type="entry name" value="Znf_TRAF"/>
</dbReference>
<dbReference type="OrthoDB" id="193703at2759"/>